<dbReference type="PANTHER" id="PTHR43166">
    <property type="entry name" value="AMINO ACID IMPORT ATP-BINDING PROTEIN"/>
    <property type="match status" value="1"/>
</dbReference>
<dbReference type="EMBL" id="CP048914">
    <property type="protein sequence ID" value="QMS85053.1"/>
    <property type="molecule type" value="Genomic_DNA"/>
</dbReference>
<sequence length="239" mass="26877">MINIKNVNKYFGDLHVLKDVSHTFQTGKTTAIIGASGSGKSTLLRCINQLEIMDSGDIYVDDKSIYEYKHTDLVTKVGMVFQQFNLFSNMTVLENVAYALKRVKKLSKEEAQKQALTALTTVNVQDKIKQYPATLSGGQKQRVALARAMVHKPDVMLFDEPTSALDPEMVNEVLDEIKKLAHTGLTNIIVTHEMGFAKEVADEVIYMDDGKIIEYGPAKEFFEHPTQERTKQFLTKILS</sequence>
<evidence type="ECO:0000256" key="2">
    <source>
        <dbReference type="ARBA" id="ARBA00005417"/>
    </source>
</evidence>
<dbReference type="PANTHER" id="PTHR43166:SF9">
    <property type="entry name" value="GLUTAMATE_ASPARTATE IMPORT ATP-BINDING PROTEIN GLTL"/>
    <property type="match status" value="1"/>
</dbReference>
<evidence type="ECO:0000256" key="1">
    <source>
        <dbReference type="ARBA" id="ARBA00004202"/>
    </source>
</evidence>
<dbReference type="InterPro" id="IPR030679">
    <property type="entry name" value="ABC_ATPase_HisP-typ"/>
</dbReference>
<dbReference type="InterPro" id="IPR003593">
    <property type="entry name" value="AAA+_ATPase"/>
</dbReference>
<evidence type="ECO:0000313" key="10">
    <source>
        <dbReference type="EMBL" id="QMS85053.1"/>
    </source>
</evidence>
<evidence type="ECO:0000256" key="7">
    <source>
        <dbReference type="ARBA" id="ARBA00022970"/>
    </source>
</evidence>
<keyword evidence="3" id="KW-0813">Transport</keyword>
<gene>
    <name evidence="10" type="ORF">G4Z02_04615</name>
</gene>
<dbReference type="GO" id="GO:0015424">
    <property type="term" value="F:ABC-type amino acid transporter activity"/>
    <property type="evidence" value="ECO:0007669"/>
    <property type="project" value="InterPro"/>
</dbReference>
<dbReference type="Proteomes" id="UP000514720">
    <property type="component" value="Chromosome"/>
</dbReference>
<dbReference type="KEGG" id="xcl:G4Z02_04615"/>
<dbReference type="Pfam" id="PF00005">
    <property type="entry name" value="ABC_tran"/>
    <property type="match status" value="1"/>
</dbReference>
<comment type="subcellular location">
    <subcellularLocation>
        <location evidence="1">Cell membrane</location>
        <topology evidence="1">Peripheral membrane protein</topology>
    </subcellularLocation>
</comment>
<keyword evidence="8" id="KW-0472">Membrane</keyword>
<dbReference type="PIRSF" id="PIRSF039085">
    <property type="entry name" value="ABC_ATPase_HisP"/>
    <property type="match status" value="1"/>
</dbReference>
<dbReference type="GO" id="GO:0005524">
    <property type="term" value="F:ATP binding"/>
    <property type="evidence" value="ECO:0007669"/>
    <property type="project" value="UniProtKB-KW"/>
</dbReference>
<keyword evidence="5" id="KW-0547">Nucleotide-binding</keyword>
<evidence type="ECO:0000313" key="11">
    <source>
        <dbReference type="Proteomes" id="UP000514720"/>
    </source>
</evidence>
<evidence type="ECO:0000256" key="4">
    <source>
        <dbReference type="ARBA" id="ARBA00022475"/>
    </source>
</evidence>
<dbReference type="InterPro" id="IPR003439">
    <property type="entry name" value="ABC_transporter-like_ATP-bd"/>
</dbReference>
<evidence type="ECO:0000256" key="8">
    <source>
        <dbReference type="ARBA" id="ARBA00023136"/>
    </source>
</evidence>
<evidence type="ECO:0000256" key="5">
    <source>
        <dbReference type="ARBA" id="ARBA00022741"/>
    </source>
</evidence>
<dbReference type="InterPro" id="IPR027417">
    <property type="entry name" value="P-loop_NTPase"/>
</dbReference>
<evidence type="ECO:0000256" key="3">
    <source>
        <dbReference type="ARBA" id="ARBA00022448"/>
    </source>
</evidence>
<keyword evidence="7" id="KW-0029">Amino-acid transport</keyword>
<organism evidence="10 11">
    <name type="scientific">Candidatus Xianfuyuplasma coldseepsis</name>
    <dbReference type="NCBI Taxonomy" id="2782163"/>
    <lineage>
        <taxon>Bacteria</taxon>
        <taxon>Bacillati</taxon>
        <taxon>Mycoplasmatota</taxon>
        <taxon>Mollicutes</taxon>
        <taxon>Candidatus Izemoplasmatales</taxon>
        <taxon>Candidatus Izemoplasmataceae</taxon>
        <taxon>Candidatus Xianfuyuplasma</taxon>
    </lineage>
</organism>
<dbReference type="RefSeq" id="WP_258878679.1">
    <property type="nucleotide sequence ID" value="NZ_CP048914.1"/>
</dbReference>
<dbReference type="InterPro" id="IPR050086">
    <property type="entry name" value="MetN_ABC_transporter-like"/>
</dbReference>
<evidence type="ECO:0000256" key="6">
    <source>
        <dbReference type="ARBA" id="ARBA00022840"/>
    </source>
</evidence>
<keyword evidence="6 10" id="KW-0067">ATP-binding</keyword>
<feature type="domain" description="ABC transporter" evidence="9">
    <location>
        <begin position="2"/>
        <end position="234"/>
    </location>
</feature>
<evidence type="ECO:0000259" key="9">
    <source>
        <dbReference type="PROSITE" id="PS50893"/>
    </source>
</evidence>
<comment type="similarity">
    <text evidence="2">Belongs to the ABC transporter superfamily.</text>
</comment>
<protein>
    <submittedName>
        <fullName evidence="10">Amino acid ABC transporter ATP-binding protein</fullName>
    </submittedName>
</protein>
<dbReference type="PROSITE" id="PS50893">
    <property type="entry name" value="ABC_TRANSPORTER_2"/>
    <property type="match status" value="1"/>
</dbReference>
<dbReference type="Gene3D" id="3.40.50.300">
    <property type="entry name" value="P-loop containing nucleotide triphosphate hydrolases"/>
    <property type="match status" value="1"/>
</dbReference>
<name>A0A7L7KQQ9_9MOLU</name>
<dbReference type="PROSITE" id="PS00211">
    <property type="entry name" value="ABC_TRANSPORTER_1"/>
    <property type="match status" value="1"/>
</dbReference>
<dbReference type="SMART" id="SM00382">
    <property type="entry name" value="AAA"/>
    <property type="match status" value="1"/>
</dbReference>
<keyword evidence="11" id="KW-1185">Reference proteome</keyword>
<dbReference type="SUPFAM" id="SSF52540">
    <property type="entry name" value="P-loop containing nucleoside triphosphate hydrolases"/>
    <property type="match status" value="1"/>
</dbReference>
<keyword evidence="4" id="KW-1003">Cell membrane</keyword>
<reference evidence="10 11" key="1">
    <citation type="submission" date="2020-02" db="EMBL/GenBank/DDBJ databases">
        <authorList>
            <person name="Zheng R.K."/>
            <person name="Sun C.M."/>
        </authorList>
    </citation>
    <scope>NUCLEOTIDE SEQUENCE [LARGE SCALE GENOMIC DNA]</scope>
    <source>
        <strain evidence="11">zrk13</strain>
    </source>
</reference>
<dbReference type="GO" id="GO:0005886">
    <property type="term" value="C:plasma membrane"/>
    <property type="evidence" value="ECO:0007669"/>
    <property type="project" value="UniProtKB-SubCell"/>
</dbReference>
<dbReference type="AlphaFoldDB" id="A0A7L7KQQ9"/>
<dbReference type="InterPro" id="IPR017871">
    <property type="entry name" value="ABC_transporter-like_CS"/>
</dbReference>
<dbReference type="GO" id="GO:0016887">
    <property type="term" value="F:ATP hydrolysis activity"/>
    <property type="evidence" value="ECO:0007669"/>
    <property type="project" value="InterPro"/>
</dbReference>
<accession>A0A7L7KQQ9</accession>
<proteinExistence type="inferred from homology"/>